<organism evidence="1">
    <name type="scientific">marine metagenome</name>
    <dbReference type="NCBI Taxonomy" id="408172"/>
    <lineage>
        <taxon>unclassified sequences</taxon>
        <taxon>metagenomes</taxon>
        <taxon>ecological metagenomes</taxon>
    </lineage>
</organism>
<feature type="non-terminal residue" evidence="1">
    <location>
        <position position="1"/>
    </location>
</feature>
<dbReference type="Gene3D" id="2.60.120.200">
    <property type="match status" value="1"/>
</dbReference>
<proteinExistence type="predicted"/>
<dbReference type="InterPro" id="IPR013320">
    <property type="entry name" value="ConA-like_dom_sf"/>
</dbReference>
<dbReference type="AlphaFoldDB" id="A0A383BCW6"/>
<evidence type="ECO:0008006" key="2">
    <source>
        <dbReference type="Google" id="ProtNLM"/>
    </source>
</evidence>
<dbReference type="EMBL" id="UINC01199324">
    <property type="protein sequence ID" value="SVE17691.1"/>
    <property type="molecule type" value="Genomic_DNA"/>
</dbReference>
<dbReference type="SUPFAM" id="SSF49899">
    <property type="entry name" value="Concanavalin A-like lectins/glucanases"/>
    <property type="match status" value="1"/>
</dbReference>
<name>A0A383BCW6_9ZZZZ</name>
<protein>
    <recommendedName>
        <fullName evidence="2">LamG-like jellyroll fold domain-containing protein</fullName>
    </recommendedName>
</protein>
<accession>A0A383BCW6</accession>
<dbReference type="Pfam" id="PF13385">
    <property type="entry name" value="Laminin_G_3"/>
    <property type="match status" value="1"/>
</dbReference>
<evidence type="ECO:0000313" key="1">
    <source>
        <dbReference type="EMBL" id="SVE17691.1"/>
    </source>
</evidence>
<gene>
    <name evidence="1" type="ORF">METZ01_LOCUS470545</name>
</gene>
<sequence length="246" mass="26963">CTKGPSPNLCPTVCDGLVAYYPFYGDATDKSGNGHDGKVIGATLTKDRNGYQNHAYSFDGNSSGIELPLSSHTNTLEQSDYSLVAWVKPGSKPPGADGEGNWHAYGIIHNFKGYGLRYHYRPTLEMSNNIYYTSGKYKNWGGQQSGYQNPGKYYHVVGVVSVVNKTTMIYINGKVAGSGSERKNYWGADSIPDPKKIPAPWYVGALNPKGTKAQHKGILDGVIDEVRLYNRALSSTEVKELYLFTS</sequence>
<reference evidence="1" key="1">
    <citation type="submission" date="2018-05" db="EMBL/GenBank/DDBJ databases">
        <authorList>
            <person name="Lanie J.A."/>
            <person name="Ng W.-L."/>
            <person name="Kazmierczak K.M."/>
            <person name="Andrzejewski T.M."/>
            <person name="Davidsen T.M."/>
            <person name="Wayne K.J."/>
            <person name="Tettelin H."/>
            <person name="Glass J.I."/>
            <person name="Rusch D."/>
            <person name="Podicherti R."/>
            <person name="Tsui H.-C.T."/>
            <person name="Winkler M.E."/>
        </authorList>
    </citation>
    <scope>NUCLEOTIDE SEQUENCE</scope>
</reference>
<feature type="non-terminal residue" evidence="1">
    <location>
        <position position="246"/>
    </location>
</feature>